<dbReference type="Gene3D" id="3.60.10.10">
    <property type="entry name" value="Endonuclease/exonuclease/phosphatase"/>
    <property type="match status" value="1"/>
</dbReference>
<reference evidence="2" key="1">
    <citation type="journal article" date="2022" name="bioRxiv">
        <title>Genomics of Preaxostyla Flagellates Illuminates Evolutionary Transitions and the Path Towards Mitochondrial Loss.</title>
        <authorList>
            <person name="Novak L.V.F."/>
            <person name="Treitli S.C."/>
            <person name="Pyrih J."/>
            <person name="Halakuc P."/>
            <person name="Pipaliya S.V."/>
            <person name="Vacek V."/>
            <person name="Brzon O."/>
            <person name="Soukal P."/>
            <person name="Eme L."/>
            <person name="Dacks J.B."/>
            <person name="Karnkowska A."/>
            <person name="Elias M."/>
            <person name="Hampl V."/>
        </authorList>
    </citation>
    <scope>NUCLEOTIDE SEQUENCE</scope>
    <source>
        <strain evidence="2">RCP-MX</strain>
    </source>
</reference>
<evidence type="ECO:0000313" key="3">
    <source>
        <dbReference type="Proteomes" id="UP001141327"/>
    </source>
</evidence>
<gene>
    <name evidence="2" type="ORF">PAPYR_3151</name>
</gene>
<dbReference type="Pfam" id="PF03372">
    <property type="entry name" value="Exo_endo_phos"/>
    <property type="match status" value="1"/>
</dbReference>
<dbReference type="Proteomes" id="UP001141327">
    <property type="component" value="Unassembled WGS sequence"/>
</dbReference>
<feature type="domain" description="Endonuclease/exonuclease/phosphatase" evidence="1">
    <location>
        <begin position="73"/>
        <end position="367"/>
    </location>
</feature>
<dbReference type="PANTHER" id="PTHR14859">
    <property type="entry name" value="CALCOFLUOR WHITE HYPERSENSITIVE PROTEIN PRECURSOR"/>
    <property type="match status" value="1"/>
</dbReference>
<comment type="caution">
    <text evidence="2">The sequence shown here is derived from an EMBL/GenBank/DDBJ whole genome shotgun (WGS) entry which is preliminary data.</text>
</comment>
<accession>A0ABQ8UQH1</accession>
<dbReference type="InterPro" id="IPR051916">
    <property type="entry name" value="GPI-anchor_lipid_remodeler"/>
</dbReference>
<organism evidence="2 3">
    <name type="scientific">Paratrimastix pyriformis</name>
    <dbReference type="NCBI Taxonomy" id="342808"/>
    <lineage>
        <taxon>Eukaryota</taxon>
        <taxon>Metamonada</taxon>
        <taxon>Preaxostyla</taxon>
        <taxon>Paratrimastigidae</taxon>
        <taxon>Paratrimastix</taxon>
    </lineage>
</organism>
<dbReference type="InterPro" id="IPR036691">
    <property type="entry name" value="Endo/exonu/phosph_ase_sf"/>
</dbReference>
<protein>
    <recommendedName>
        <fullName evidence="1">Endonuclease/exonuclease/phosphatase domain-containing protein</fullName>
    </recommendedName>
</protein>
<proteinExistence type="predicted"/>
<sequence>MPLLQLSFLFLFAFIIVASTIRLVVHCRLVSHARRHTQSHVPNPPCHPGQIYRADFRKDGTPSNLGNTTLKIISWNIERGYKYTDILRELQDAQADIVCLQEIDVNCARSGRRDVGQDLARALGMNYLFACEFEELESPIRTPQTQGGGVHGQGILTRFDLREAAALVHQVRPVDWERDGLARYHEPRKGGRVTAWADLATPMGVLRVYSAHLETFGGARPRAAQYAELHWHAAQEAGSGRLAGVIIAGDFNTLLHGIARLSPKYAAWWNLAEHLHHPGLTEAQWFDRAVVGPLSRRTGLTLRDPFEKGGKGGVTLTNYGGWYQGKLDWLLCSAACPRAAGPPDRTPRSTTVRVLEQAIGGGQASDHQWVAARIRIEPEPEAGHQAVRCPEPGSARAAN</sequence>
<evidence type="ECO:0000259" key="1">
    <source>
        <dbReference type="Pfam" id="PF03372"/>
    </source>
</evidence>
<dbReference type="InterPro" id="IPR005135">
    <property type="entry name" value="Endo/exonuclease/phosphatase"/>
</dbReference>
<dbReference type="EMBL" id="JAPMOS010000012">
    <property type="protein sequence ID" value="KAJ4460533.1"/>
    <property type="molecule type" value="Genomic_DNA"/>
</dbReference>
<keyword evidence="3" id="KW-1185">Reference proteome</keyword>
<evidence type="ECO:0000313" key="2">
    <source>
        <dbReference type="EMBL" id="KAJ4460533.1"/>
    </source>
</evidence>
<name>A0ABQ8UQH1_9EUKA</name>
<dbReference type="PANTHER" id="PTHR14859:SF1">
    <property type="entry name" value="PGAP2-INTERACTING PROTEIN"/>
    <property type="match status" value="1"/>
</dbReference>
<dbReference type="SUPFAM" id="SSF56219">
    <property type="entry name" value="DNase I-like"/>
    <property type="match status" value="1"/>
</dbReference>